<accession>A0A833HPM4</accession>
<keyword evidence="5" id="KW-1185">Reference proteome</keyword>
<dbReference type="InterPro" id="IPR036052">
    <property type="entry name" value="TrpB-like_PALP_sf"/>
</dbReference>
<dbReference type="SUPFAM" id="SSF55729">
    <property type="entry name" value="Acyl-CoA N-acyltransferases (Nat)"/>
    <property type="match status" value="1"/>
</dbReference>
<dbReference type="InterPro" id="IPR000182">
    <property type="entry name" value="GNAT_dom"/>
</dbReference>
<protein>
    <submittedName>
        <fullName evidence="4">Pyridoxal-phosphate dependent enzyme</fullName>
    </submittedName>
</protein>
<name>A0A833HPM4_9FIRM</name>
<dbReference type="Gene3D" id="3.40.630.30">
    <property type="match status" value="1"/>
</dbReference>
<reference evidence="4 5" key="1">
    <citation type="submission" date="2019-10" db="EMBL/GenBank/DDBJ databases">
        <title>Alkaliphilus serpentinus sp. nov. and Alkaliphilus pronyensis sp. nov., two novel anaerobic alkaliphilic species isolated from the serpentinized-hosted hydrothermal field of the Prony Bay (New Caledonia).</title>
        <authorList>
            <person name="Postec A."/>
        </authorList>
    </citation>
    <scope>NUCLEOTIDE SEQUENCE [LARGE SCALE GENOMIC DNA]</scope>
    <source>
        <strain evidence="4 5">LacT</strain>
    </source>
</reference>
<comment type="cofactor">
    <cofactor evidence="1">
        <name>pyridoxal 5'-phosphate</name>
        <dbReference type="ChEBI" id="CHEBI:597326"/>
    </cofactor>
</comment>
<dbReference type="PROSITE" id="PS51186">
    <property type="entry name" value="GNAT"/>
    <property type="match status" value="1"/>
</dbReference>
<evidence type="ECO:0000313" key="4">
    <source>
        <dbReference type="EMBL" id="KAB3531069.1"/>
    </source>
</evidence>
<sequence>MNKETIINRVGKTPMVRAEGLEKELGISKIYIKLEGNNPSGQRIDRLAHLLIKDALAINKKTICVGAHGPLAKSLALISQFYDIKCVFVFPSNSKELKNKEYVRDNIEVISYGDTPSDCVVYSRELCEEKGWYNSSLGIENNILNMTALSFIAEEIQSQLKGDIDTVFSLMSYGFSTSGLALGFRQLWINQKIKRLPLLYSCTINEGNMIYESYKKDSYKVLPIEDQKNVKVTKYNRHLLNFNSSIAQDALDSIYDANGKIIGISEEELIAYTNKFKKLENIKFSIENGYAIAGFMKSAEKGLLSNGTHVIVLNDGRIDLDVRKVERNEVDLSTDEIVDLLDHWLMEYTDPKYEIKDALQSAFEDGFVLMSYYNNELAGMTVVVNTGFDNFIPTYHLAYIATKRTIKGRGIATQLLNKAIELSNGNISLHVERDNNRAIKLYEKMGFEKSYLRMIHRARS</sequence>
<dbReference type="GO" id="GO:0016747">
    <property type="term" value="F:acyltransferase activity, transferring groups other than amino-acyl groups"/>
    <property type="evidence" value="ECO:0007669"/>
    <property type="project" value="InterPro"/>
</dbReference>
<dbReference type="RefSeq" id="WP_151865347.1">
    <property type="nucleotide sequence ID" value="NZ_WBZB01000014.1"/>
</dbReference>
<dbReference type="Pfam" id="PF00291">
    <property type="entry name" value="PALP"/>
    <property type="match status" value="1"/>
</dbReference>
<dbReference type="AlphaFoldDB" id="A0A833HPM4"/>
<dbReference type="EMBL" id="WBZB01000014">
    <property type="protein sequence ID" value="KAB3531069.1"/>
    <property type="molecule type" value="Genomic_DNA"/>
</dbReference>
<dbReference type="OrthoDB" id="9795206at2"/>
<dbReference type="Pfam" id="PF00583">
    <property type="entry name" value="Acetyltransf_1"/>
    <property type="match status" value="1"/>
</dbReference>
<dbReference type="InterPro" id="IPR016181">
    <property type="entry name" value="Acyl_CoA_acyltransferase"/>
</dbReference>
<organism evidence="4 5">
    <name type="scientific">Alkaliphilus serpentinus</name>
    <dbReference type="NCBI Taxonomy" id="1482731"/>
    <lineage>
        <taxon>Bacteria</taxon>
        <taxon>Bacillati</taxon>
        <taxon>Bacillota</taxon>
        <taxon>Clostridia</taxon>
        <taxon>Peptostreptococcales</taxon>
        <taxon>Natronincolaceae</taxon>
        <taxon>Alkaliphilus</taxon>
    </lineage>
</organism>
<evidence type="ECO:0000256" key="2">
    <source>
        <dbReference type="ARBA" id="ARBA00022898"/>
    </source>
</evidence>
<dbReference type="Proteomes" id="UP000465601">
    <property type="component" value="Unassembled WGS sequence"/>
</dbReference>
<comment type="caution">
    <text evidence="4">The sequence shown here is derived from an EMBL/GenBank/DDBJ whole genome shotgun (WGS) entry which is preliminary data.</text>
</comment>
<dbReference type="Gene3D" id="3.40.50.1100">
    <property type="match status" value="2"/>
</dbReference>
<dbReference type="PANTHER" id="PTHR10314">
    <property type="entry name" value="CYSTATHIONINE BETA-SYNTHASE"/>
    <property type="match status" value="1"/>
</dbReference>
<evidence type="ECO:0000256" key="1">
    <source>
        <dbReference type="ARBA" id="ARBA00001933"/>
    </source>
</evidence>
<evidence type="ECO:0000259" key="3">
    <source>
        <dbReference type="PROSITE" id="PS51186"/>
    </source>
</evidence>
<dbReference type="SUPFAM" id="SSF53686">
    <property type="entry name" value="Tryptophan synthase beta subunit-like PLP-dependent enzymes"/>
    <property type="match status" value="1"/>
</dbReference>
<keyword evidence="2" id="KW-0663">Pyridoxal phosphate</keyword>
<evidence type="ECO:0000313" key="5">
    <source>
        <dbReference type="Proteomes" id="UP000465601"/>
    </source>
</evidence>
<proteinExistence type="predicted"/>
<feature type="domain" description="N-acetyltransferase" evidence="3">
    <location>
        <begin position="320"/>
        <end position="460"/>
    </location>
</feature>
<dbReference type="GO" id="GO:1901605">
    <property type="term" value="P:alpha-amino acid metabolic process"/>
    <property type="evidence" value="ECO:0007669"/>
    <property type="project" value="UniProtKB-ARBA"/>
</dbReference>
<dbReference type="InterPro" id="IPR050214">
    <property type="entry name" value="Cys_Synth/Cystath_Beta-Synth"/>
</dbReference>
<dbReference type="InterPro" id="IPR001926">
    <property type="entry name" value="TrpB-like_PALP"/>
</dbReference>
<gene>
    <name evidence="4" type="ORF">F8153_05380</name>
</gene>